<feature type="compositionally biased region" description="Basic residues" evidence="1">
    <location>
        <begin position="1"/>
        <end position="15"/>
    </location>
</feature>
<sequence>MRPRSKAAWKPRVPPRRGEVGGEGVGDGLQNKGEPIGDRSSVGLRDVGERLTQIPTVKLLHLAESAVQDIAEHVQKNLEHCYSSEEEFDLLNRANTATQIDKAEIAPDTSLITIDKCERAKASVIKHKRARQIISRTPSNPSLRGDFSLSSYDSDIFDPNQIFSEDKMSVTLPPGTSAEVLGNREIQYAIDKEIAHLRRTLTTTPINGMQPSREKFAPRFENIQSNQDRPLTGSLGIDADRLFALLKIIIEGIEDIKNTSATTAQLLAQRNVGAALTDAAPVEPFIYERDSPNRQQEIDSVGLGKGDR</sequence>
<organism evidence="3">
    <name type="scientific">Harpegnathos saltator</name>
    <name type="common">Jerdon's jumping ant</name>
    <dbReference type="NCBI Taxonomy" id="610380"/>
    <lineage>
        <taxon>Eukaryota</taxon>
        <taxon>Metazoa</taxon>
        <taxon>Ecdysozoa</taxon>
        <taxon>Arthropoda</taxon>
        <taxon>Hexapoda</taxon>
        <taxon>Insecta</taxon>
        <taxon>Pterygota</taxon>
        <taxon>Neoptera</taxon>
        <taxon>Endopterygota</taxon>
        <taxon>Hymenoptera</taxon>
        <taxon>Apocrita</taxon>
        <taxon>Aculeata</taxon>
        <taxon>Formicoidea</taxon>
        <taxon>Formicidae</taxon>
        <taxon>Ponerinae</taxon>
        <taxon>Ponerini</taxon>
        <taxon>Harpegnathos</taxon>
    </lineage>
</organism>
<dbReference type="EMBL" id="GL448414">
    <property type="protein sequence ID" value="EFN84672.1"/>
    <property type="molecule type" value="Genomic_DNA"/>
</dbReference>
<feature type="region of interest" description="Disordered" evidence="1">
    <location>
        <begin position="289"/>
        <end position="308"/>
    </location>
</feature>
<evidence type="ECO:0000313" key="2">
    <source>
        <dbReference type="EMBL" id="EFN84672.1"/>
    </source>
</evidence>
<dbReference type="AlphaFoldDB" id="E2BI05"/>
<reference evidence="2 3" key="1">
    <citation type="journal article" date="2010" name="Science">
        <title>Genomic comparison of the ants Camponotus floridanus and Harpegnathos saltator.</title>
        <authorList>
            <person name="Bonasio R."/>
            <person name="Zhang G."/>
            <person name="Ye C."/>
            <person name="Mutti N.S."/>
            <person name="Fang X."/>
            <person name="Qin N."/>
            <person name="Donahue G."/>
            <person name="Yang P."/>
            <person name="Li Q."/>
            <person name="Li C."/>
            <person name="Zhang P."/>
            <person name="Huang Z."/>
            <person name="Berger S.L."/>
            <person name="Reinberg D."/>
            <person name="Wang J."/>
            <person name="Liebig J."/>
        </authorList>
    </citation>
    <scope>NUCLEOTIDE SEQUENCE [LARGE SCALE GENOMIC DNA]</scope>
    <source>
        <strain evidence="2 3">R22 G/1</strain>
    </source>
</reference>
<gene>
    <name evidence="2" type="ORF">EAI_04355</name>
</gene>
<evidence type="ECO:0000313" key="3">
    <source>
        <dbReference type="Proteomes" id="UP000008237"/>
    </source>
</evidence>
<proteinExistence type="predicted"/>
<protein>
    <submittedName>
        <fullName evidence="2">Uncharacterized protein</fullName>
    </submittedName>
</protein>
<evidence type="ECO:0000256" key="1">
    <source>
        <dbReference type="SAM" id="MobiDB-lite"/>
    </source>
</evidence>
<name>E2BI05_HARSA</name>
<feature type="region of interest" description="Disordered" evidence="1">
    <location>
        <begin position="1"/>
        <end position="44"/>
    </location>
</feature>
<accession>E2BI05</accession>
<dbReference type="Proteomes" id="UP000008237">
    <property type="component" value="Unassembled WGS sequence"/>
</dbReference>
<dbReference type="InParanoid" id="E2BI05"/>
<keyword evidence="3" id="KW-1185">Reference proteome</keyword>